<name>A0A7Y3TX86_9GAMM</name>
<dbReference type="EMBL" id="JABFHI010000002">
    <property type="protein sequence ID" value="NOG31435.1"/>
    <property type="molecule type" value="Genomic_DNA"/>
</dbReference>
<accession>A0A7Y3TX86</accession>
<dbReference type="Proteomes" id="UP000588806">
    <property type="component" value="Unassembled WGS sequence"/>
</dbReference>
<dbReference type="RefSeq" id="WP_171701887.1">
    <property type="nucleotide sequence ID" value="NZ_JABFHI010000002.1"/>
</dbReference>
<sequence length="127" mass="14815">MYILIKKLSSVAVVLTIIGFSGVGSFWDISAEIKSLPLVSTILNNDGWVNGLMFSSAVYMVNYQMSELNKGLIVRKIRHKEFSLHHQENVNFIIREIKKVDGELFFISILFYFFLVYFLFFLYITQR</sequence>
<dbReference type="AlphaFoldDB" id="A0A7Y3TX86"/>
<keyword evidence="1" id="KW-1133">Transmembrane helix</keyword>
<gene>
    <name evidence="2" type="ORF">HLB35_06025</name>
</gene>
<evidence type="ECO:0000256" key="1">
    <source>
        <dbReference type="SAM" id="Phobius"/>
    </source>
</evidence>
<keyword evidence="3" id="KW-1185">Reference proteome</keyword>
<evidence type="ECO:0000313" key="2">
    <source>
        <dbReference type="EMBL" id="NOG31435.1"/>
    </source>
</evidence>
<feature type="transmembrane region" description="Helical" evidence="1">
    <location>
        <begin position="7"/>
        <end position="27"/>
    </location>
</feature>
<comment type="caution">
    <text evidence="2">The sequence shown here is derived from an EMBL/GenBank/DDBJ whole genome shotgun (WGS) entry which is preliminary data.</text>
</comment>
<reference evidence="2 3" key="1">
    <citation type="submission" date="2020-05" db="EMBL/GenBank/DDBJ databases">
        <authorList>
            <person name="Ruan W."/>
            <person name="Jeon C.O."/>
            <person name="Chun B.H."/>
        </authorList>
    </citation>
    <scope>NUCLEOTIDE SEQUENCE [LARGE SCALE GENOMIC DNA]</scope>
    <source>
        <strain evidence="2 3">TBZ9</strain>
    </source>
</reference>
<feature type="transmembrane region" description="Helical" evidence="1">
    <location>
        <begin position="104"/>
        <end position="124"/>
    </location>
</feature>
<keyword evidence="1" id="KW-0812">Transmembrane</keyword>
<reference evidence="2 3" key="2">
    <citation type="submission" date="2020-06" db="EMBL/GenBank/DDBJ databases">
        <title>Halomonas songnenensis sp. nov., a moderately halophilic bacterium isolated from saline and alkaline soils.</title>
        <authorList>
            <person name="Jiang J."/>
            <person name="Pan Y."/>
        </authorList>
    </citation>
    <scope>NUCLEOTIDE SEQUENCE [LARGE SCALE GENOMIC DNA]</scope>
    <source>
        <strain evidence="2 3">TBZ9</strain>
    </source>
</reference>
<keyword evidence="1" id="KW-0472">Membrane</keyword>
<protein>
    <submittedName>
        <fullName evidence="2">Uncharacterized protein</fullName>
    </submittedName>
</protein>
<proteinExistence type="predicted"/>
<organism evidence="2 3">
    <name type="scientific">Vreelandella azerica</name>
    <dbReference type="NCBI Taxonomy" id="2732867"/>
    <lineage>
        <taxon>Bacteria</taxon>
        <taxon>Pseudomonadati</taxon>
        <taxon>Pseudomonadota</taxon>
        <taxon>Gammaproteobacteria</taxon>
        <taxon>Oceanospirillales</taxon>
        <taxon>Halomonadaceae</taxon>
        <taxon>Vreelandella</taxon>
    </lineage>
</organism>
<evidence type="ECO:0000313" key="3">
    <source>
        <dbReference type="Proteomes" id="UP000588806"/>
    </source>
</evidence>